<accession>A0A1Q8ZQV9</accession>
<evidence type="ECO:0000313" key="2">
    <source>
        <dbReference type="EMBL" id="OLP44436.1"/>
    </source>
</evidence>
<dbReference type="AlphaFoldDB" id="A0A1Q8ZQV9"/>
<dbReference type="InterPro" id="IPR009061">
    <property type="entry name" value="DNA-bd_dom_put_sf"/>
</dbReference>
<name>A0A1Q8ZQV9_9HYPH</name>
<dbReference type="InterPro" id="IPR036388">
    <property type="entry name" value="WH-like_DNA-bd_sf"/>
</dbReference>
<proteinExistence type="predicted"/>
<dbReference type="RefSeq" id="WP_245297319.1">
    <property type="nucleotide sequence ID" value="NZ_MKIM01000027.1"/>
</dbReference>
<dbReference type="SUPFAM" id="SSF46955">
    <property type="entry name" value="Putative DNA-binding domain"/>
    <property type="match status" value="1"/>
</dbReference>
<dbReference type="PROSITE" id="PS51702">
    <property type="entry name" value="HTH_MU"/>
    <property type="match status" value="1"/>
</dbReference>
<keyword evidence="3" id="KW-1185">Reference proteome</keyword>
<dbReference type="GO" id="GO:0003677">
    <property type="term" value="F:DNA binding"/>
    <property type="evidence" value="ECO:0007669"/>
    <property type="project" value="InterPro"/>
</dbReference>
<evidence type="ECO:0000259" key="1">
    <source>
        <dbReference type="PROSITE" id="PS51702"/>
    </source>
</evidence>
<organism evidence="2 3">
    <name type="scientific">Rhizobium oryziradicis</name>
    <dbReference type="NCBI Taxonomy" id="1867956"/>
    <lineage>
        <taxon>Bacteria</taxon>
        <taxon>Pseudomonadati</taxon>
        <taxon>Pseudomonadota</taxon>
        <taxon>Alphaproteobacteria</taxon>
        <taxon>Hyphomicrobiales</taxon>
        <taxon>Rhizobiaceae</taxon>
        <taxon>Rhizobium/Agrobacterium group</taxon>
        <taxon>Rhizobium</taxon>
    </lineage>
</organism>
<evidence type="ECO:0000313" key="3">
    <source>
        <dbReference type="Proteomes" id="UP000186894"/>
    </source>
</evidence>
<dbReference type="STRING" id="1867956.BJF95_07865"/>
<protein>
    <recommendedName>
        <fullName evidence="1">HTH Mu-type domain-containing protein</fullName>
    </recommendedName>
</protein>
<feature type="domain" description="HTH Mu-type" evidence="1">
    <location>
        <begin position="3"/>
        <end position="75"/>
    </location>
</feature>
<sequence>MKEWFSLAELAEVALPDLPHNVPSLHRLATSQGWRNCVGLARQVTGQTKKIWEYHVSLLPPSARGRIAIASIAATPEEFEAIRARKNQLWARFERLSNEH</sequence>
<reference evidence="2 3" key="1">
    <citation type="submission" date="2016-09" db="EMBL/GenBank/DDBJ databases">
        <title>Rhizobium oryziradicis sp. nov., isolated from the root of rice.</title>
        <authorList>
            <person name="Zhao J."/>
            <person name="Zhang X."/>
        </authorList>
    </citation>
    <scope>NUCLEOTIDE SEQUENCE [LARGE SCALE GENOMIC DNA]</scope>
    <source>
        <strain evidence="2 3">N19</strain>
    </source>
</reference>
<comment type="caution">
    <text evidence="2">The sequence shown here is derived from an EMBL/GenBank/DDBJ whole genome shotgun (WGS) entry which is preliminary data.</text>
</comment>
<dbReference type="Gene3D" id="1.10.10.10">
    <property type="entry name" value="Winged helix-like DNA-binding domain superfamily/Winged helix DNA-binding domain"/>
    <property type="match status" value="1"/>
</dbReference>
<dbReference type="InterPro" id="IPR003314">
    <property type="entry name" value="Mu-type_HTH"/>
</dbReference>
<dbReference type="EMBL" id="MKIM01000027">
    <property type="protein sequence ID" value="OLP44436.1"/>
    <property type="molecule type" value="Genomic_DNA"/>
</dbReference>
<gene>
    <name evidence="2" type="ORF">BJF95_07865</name>
</gene>
<dbReference type="Proteomes" id="UP000186894">
    <property type="component" value="Unassembled WGS sequence"/>
</dbReference>